<name>A0A2V2YL92_9BACL</name>
<dbReference type="OrthoDB" id="179721at2"/>
<dbReference type="Pfam" id="PF02342">
    <property type="entry name" value="TerD"/>
    <property type="match status" value="1"/>
</dbReference>
<dbReference type="Gene3D" id="2.60.60.30">
    <property type="entry name" value="sav2460 like domains"/>
    <property type="match status" value="1"/>
</dbReference>
<keyword evidence="4" id="KW-1185">Reference proteome</keyword>
<sequence>MSISLSKGQRIDLTKTNPGLTQVVVGLGWDTNKYVGGADFDLDASAFLLYEDGKAKGADDFVFYNNVSGGNGSVVHTGDNRTGEGDGDDEQINIDLSKVPASIHRIGITVTIYDYESRKQNFGQVSNAFVRVVDASSNREVLRFDLGEEFSTETAVVFCEFYRHSGEWKFQAIGSGFAGGLSALCRNYGLDAN</sequence>
<evidence type="ECO:0000313" key="3">
    <source>
        <dbReference type="EMBL" id="PWV94392.1"/>
    </source>
</evidence>
<dbReference type="InterPro" id="IPR003325">
    <property type="entry name" value="TerD"/>
</dbReference>
<evidence type="ECO:0000313" key="4">
    <source>
        <dbReference type="Proteomes" id="UP000246635"/>
    </source>
</evidence>
<dbReference type="RefSeq" id="WP_110046787.1">
    <property type="nucleotide sequence ID" value="NZ_CP054612.1"/>
</dbReference>
<evidence type="ECO:0000256" key="1">
    <source>
        <dbReference type="ARBA" id="ARBA00008775"/>
    </source>
</evidence>
<organism evidence="3 4">
    <name type="scientific">Paenibacillus cellulosilyticus</name>
    <dbReference type="NCBI Taxonomy" id="375489"/>
    <lineage>
        <taxon>Bacteria</taxon>
        <taxon>Bacillati</taxon>
        <taxon>Bacillota</taxon>
        <taxon>Bacilli</taxon>
        <taxon>Bacillales</taxon>
        <taxon>Paenibacillaceae</taxon>
        <taxon>Paenibacillus</taxon>
    </lineage>
</organism>
<dbReference type="InterPro" id="IPR051324">
    <property type="entry name" value="Stress/Tellurium_Resist"/>
</dbReference>
<dbReference type="PANTHER" id="PTHR32097:SF14">
    <property type="entry name" value="TELLURIUM RESISTANCE PROTEIN TERD"/>
    <property type="match status" value="1"/>
</dbReference>
<comment type="similarity">
    <text evidence="1">Belongs to the CAPAB/TerDEXZ family.</text>
</comment>
<dbReference type="AlphaFoldDB" id="A0A2V2YL92"/>
<dbReference type="Proteomes" id="UP000246635">
    <property type="component" value="Unassembled WGS sequence"/>
</dbReference>
<gene>
    <name evidence="3" type="ORF">DFQ01_13121</name>
</gene>
<feature type="domain" description="TerD" evidence="2">
    <location>
        <begin position="1"/>
        <end position="188"/>
    </location>
</feature>
<reference evidence="3 4" key="1">
    <citation type="submission" date="2018-05" db="EMBL/GenBank/DDBJ databases">
        <title>Genomic Encyclopedia of Type Strains, Phase III (KMG-III): the genomes of soil and plant-associated and newly described type strains.</title>
        <authorList>
            <person name="Whitman W."/>
        </authorList>
    </citation>
    <scope>NUCLEOTIDE SEQUENCE [LARGE SCALE GENOMIC DNA]</scope>
    <source>
        <strain evidence="3 4">CECT 5696</strain>
    </source>
</reference>
<dbReference type="PANTHER" id="PTHR32097">
    <property type="entry name" value="CAMP-BINDING PROTEIN 1-RELATED"/>
    <property type="match status" value="1"/>
</dbReference>
<dbReference type="EMBL" id="QGTQ01000031">
    <property type="protein sequence ID" value="PWV94392.1"/>
    <property type="molecule type" value="Genomic_DNA"/>
</dbReference>
<dbReference type="FunFam" id="2.60.60.30:FF:000001">
    <property type="entry name" value="Tellurium resistance protein TerD"/>
    <property type="match status" value="1"/>
</dbReference>
<comment type="caution">
    <text evidence="3">The sequence shown here is derived from an EMBL/GenBank/DDBJ whole genome shotgun (WGS) entry which is preliminary data.</text>
</comment>
<evidence type="ECO:0000259" key="2">
    <source>
        <dbReference type="Pfam" id="PF02342"/>
    </source>
</evidence>
<dbReference type="CDD" id="cd06974">
    <property type="entry name" value="TerD_like"/>
    <property type="match status" value="1"/>
</dbReference>
<accession>A0A2V2YL92</accession>
<protein>
    <submittedName>
        <fullName evidence="3">Tellurium resistance protein TerD</fullName>
    </submittedName>
</protein>
<proteinExistence type="inferred from homology"/>